<evidence type="ECO:0000313" key="4">
    <source>
        <dbReference type="Proteomes" id="UP001341840"/>
    </source>
</evidence>
<evidence type="ECO:0000313" key="3">
    <source>
        <dbReference type="EMBL" id="MED6125251.1"/>
    </source>
</evidence>
<sequence length="655" mass="73577">MAKKKSCQNVHNPRVLSPAERELYGWVDAEVFTQFSVLASEHLPKLRREMRLAQDLASERDYVLEAAGPSDRLPFRALEDRTHFLWVYVELFTCLGVRLPFSDFQREVLTRCQVAASQLHLNGWGFLRTFERVCLHFGFRPSWRIFLYTYQLHSPPPGNGFLSFRAYQGRRLFDAFEESIQEFKWHYFLVLPLPSTRPFWVDDEGKPYPWVYWNSEARECRVMALDPLETLAFDFLQSLQVGLGKRFNFRCRWILDHSDAEVAAFLDSLLADMEKQSRFYRLRQKMAEVAGVGPRSVLPHAWAPLTTSGDSTSGQAVPAPAATAPAASFPLPAATNKGGSSKDPAGKPFPIQGEEGAKEDPSADLKKNGRKRKAPVASAEEAALGTDSSWVHKVSPINRAFPDEYNFREALDAGLTNGPTREILGPLVPEQLLGTAQPLACQLTACLQIGIEKSFASKVQMEKELASLKDQVDVLTLERDSALAAPLLNTEIKSLTQQLRFSEGERLSALARMSEVEERAKVQAAELESCRAALLKEKRGAEGLTKSLREKQTALDGAEAAAAHWRDEWKSLVEETGDMVQETFEILMDQVRHLHPAIDFSMISLDTHWDPKAKRVYNLKAEAQEQSKPVAEEQPGPEAGVPVGGTPRRLFRRLQ</sequence>
<feature type="coiled-coil region" evidence="1">
    <location>
        <begin position="451"/>
        <end position="478"/>
    </location>
</feature>
<feature type="region of interest" description="Disordered" evidence="2">
    <location>
        <begin position="303"/>
        <end position="382"/>
    </location>
</feature>
<keyword evidence="4" id="KW-1185">Reference proteome</keyword>
<feature type="region of interest" description="Disordered" evidence="2">
    <location>
        <begin position="620"/>
        <end position="655"/>
    </location>
</feature>
<gene>
    <name evidence="3" type="ORF">PIB30_066877</name>
</gene>
<reference evidence="3 4" key="1">
    <citation type="journal article" date="2023" name="Plants (Basel)">
        <title>Bridging the Gap: Combining Genomics and Transcriptomics Approaches to Understand Stylosanthes scabra, an Orphan Legume from the Brazilian Caatinga.</title>
        <authorList>
            <person name="Ferreira-Neto J.R.C."/>
            <person name="da Silva M.D."/>
            <person name="Binneck E."/>
            <person name="de Melo N.F."/>
            <person name="da Silva R.H."/>
            <person name="de Melo A.L.T.M."/>
            <person name="Pandolfi V."/>
            <person name="Bustamante F.O."/>
            <person name="Brasileiro-Vidal A.C."/>
            <person name="Benko-Iseppon A.M."/>
        </authorList>
    </citation>
    <scope>NUCLEOTIDE SEQUENCE [LARGE SCALE GENOMIC DNA]</scope>
    <source>
        <tissue evidence="3">Leaves</tissue>
    </source>
</reference>
<dbReference type="EMBL" id="JASCZI010030897">
    <property type="protein sequence ID" value="MED6125251.1"/>
    <property type="molecule type" value="Genomic_DNA"/>
</dbReference>
<evidence type="ECO:0000256" key="2">
    <source>
        <dbReference type="SAM" id="MobiDB-lite"/>
    </source>
</evidence>
<accession>A0ABU6RN71</accession>
<evidence type="ECO:0008006" key="5">
    <source>
        <dbReference type="Google" id="ProtNLM"/>
    </source>
</evidence>
<comment type="caution">
    <text evidence="3">The sequence shown here is derived from an EMBL/GenBank/DDBJ whole genome shotgun (WGS) entry which is preliminary data.</text>
</comment>
<name>A0ABU6RN71_9FABA</name>
<keyword evidence="1" id="KW-0175">Coiled coil</keyword>
<evidence type="ECO:0000256" key="1">
    <source>
        <dbReference type="SAM" id="Coils"/>
    </source>
</evidence>
<feature type="compositionally biased region" description="Polar residues" evidence="2">
    <location>
        <begin position="305"/>
        <end position="315"/>
    </location>
</feature>
<feature type="compositionally biased region" description="Low complexity" evidence="2">
    <location>
        <begin position="316"/>
        <end position="334"/>
    </location>
</feature>
<organism evidence="3 4">
    <name type="scientific">Stylosanthes scabra</name>
    <dbReference type="NCBI Taxonomy" id="79078"/>
    <lineage>
        <taxon>Eukaryota</taxon>
        <taxon>Viridiplantae</taxon>
        <taxon>Streptophyta</taxon>
        <taxon>Embryophyta</taxon>
        <taxon>Tracheophyta</taxon>
        <taxon>Spermatophyta</taxon>
        <taxon>Magnoliopsida</taxon>
        <taxon>eudicotyledons</taxon>
        <taxon>Gunneridae</taxon>
        <taxon>Pentapetalae</taxon>
        <taxon>rosids</taxon>
        <taxon>fabids</taxon>
        <taxon>Fabales</taxon>
        <taxon>Fabaceae</taxon>
        <taxon>Papilionoideae</taxon>
        <taxon>50 kb inversion clade</taxon>
        <taxon>dalbergioids sensu lato</taxon>
        <taxon>Dalbergieae</taxon>
        <taxon>Pterocarpus clade</taxon>
        <taxon>Stylosanthes</taxon>
    </lineage>
</organism>
<feature type="compositionally biased region" description="Basic and acidic residues" evidence="2">
    <location>
        <begin position="355"/>
        <end position="367"/>
    </location>
</feature>
<protein>
    <recommendedName>
        <fullName evidence="5">Transposase (Putative), gypsy type</fullName>
    </recommendedName>
</protein>
<dbReference type="Proteomes" id="UP001341840">
    <property type="component" value="Unassembled WGS sequence"/>
</dbReference>
<proteinExistence type="predicted"/>